<dbReference type="RefSeq" id="WP_425346254.1">
    <property type="nucleotide sequence ID" value="NZ_JBGUBD010000008.1"/>
</dbReference>
<proteinExistence type="predicted"/>
<dbReference type="EMBL" id="JBGUBD010000008">
    <property type="protein sequence ID" value="MFA9479330.1"/>
    <property type="molecule type" value="Genomic_DNA"/>
</dbReference>
<reference evidence="1 2" key="1">
    <citation type="submission" date="2024-08" db="EMBL/GenBank/DDBJ databases">
        <title>Whole-genome sequencing of halo(alkali)philic microorganisms from hypersaline lakes.</title>
        <authorList>
            <person name="Sorokin D.Y."/>
            <person name="Merkel A.Y."/>
            <person name="Messina E."/>
            <person name="Yakimov M."/>
        </authorList>
    </citation>
    <scope>NUCLEOTIDE SEQUENCE [LARGE SCALE GENOMIC DNA]</scope>
    <source>
        <strain evidence="1 2">AB-hyl4</strain>
    </source>
</reference>
<name>A0ABV4U6X4_9BACT</name>
<organism evidence="1 2">
    <name type="scientific">Natronomicrosphaera hydrolytica</name>
    <dbReference type="NCBI Taxonomy" id="3242702"/>
    <lineage>
        <taxon>Bacteria</taxon>
        <taxon>Pseudomonadati</taxon>
        <taxon>Planctomycetota</taxon>
        <taxon>Phycisphaerae</taxon>
        <taxon>Phycisphaerales</taxon>
        <taxon>Phycisphaeraceae</taxon>
        <taxon>Natronomicrosphaera</taxon>
    </lineage>
</organism>
<gene>
    <name evidence="1" type="ORF">ACERK3_13655</name>
</gene>
<sequence length="47" mass="5108">MPGKAMTIPMSIQVKRGRPTCVRVRFNTVHSGKGASLRYSERCVGSG</sequence>
<evidence type="ECO:0000313" key="2">
    <source>
        <dbReference type="Proteomes" id="UP001575105"/>
    </source>
</evidence>
<accession>A0ABV4U6X4</accession>
<protein>
    <submittedName>
        <fullName evidence="1">Uncharacterized protein</fullName>
    </submittedName>
</protein>
<evidence type="ECO:0000313" key="1">
    <source>
        <dbReference type="EMBL" id="MFA9479330.1"/>
    </source>
</evidence>
<dbReference type="Proteomes" id="UP001575105">
    <property type="component" value="Unassembled WGS sequence"/>
</dbReference>
<comment type="caution">
    <text evidence="1">The sequence shown here is derived from an EMBL/GenBank/DDBJ whole genome shotgun (WGS) entry which is preliminary data.</text>
</comment>
<keyword evidence="2" id="KW-1185">Reference proteome</keyword>